<feature type="region of interest" description="Disordered" evidence="6">
    <location>
        <begin position="101"/>
        <end position="120"/>
    </location>
</feature>
<feature type="binding site" evidence="4">
    <location>
        <position position="234"/>
    </location>
    <ligand>
        <name>3'-phosphoadenylyl sulfate</name>
        <dbReference type="ChEBI" id="CHEBI:58339"/>
    </ligand>
</feature>
<keyword evidence="5" id="KW-1015">Disulfide bond</keyword>
<feature type="binding site" evidence="4">
    <location>
        <position position="335"/>
    </location>
    <ligand>
        <name>3'-phosphoadenylyl sulfate</name>
        <dbReference type="ChEBI" id="CHEBI:58339"/>
    </ligand>
</feature>
<feature type="disulfide bond" evidence="5">
    <location>
        <begin position="336"/>
        <end position="347"/>
    </location>
</feature>
<dbReference type="AlphaFoldDB" id="A0AAV4DNB7"/>
<dbReference type="Pfam" id="PF00685">
    <property type="entry name" value="Sulfotransfer_1"/>
    <property type="match status" value="1"/>
</dbReference>
<feature type="domain" description="Sulfotransferase" evidence="7">
    <location>
        <begin position="134"/>
        <end position="366"/>
    </location>
</feature>
<protein>
    <submittedName>
        <fullName evidence="8">Heparan sulfate glucosamine 3-o-sulfotransferase 5-like</fullName>
    </submittedName>
</protein>
<dbReference type="SUPFAM" id="SSF52540">
    <property type="entry name" value="P-loop containing nucleoside triphosphate hydrolases"/>
    <property type="match status" value="1"/>
</dbReference>
<feature type="binding site" evidence="4">
    <location>
        <begin position="352"/>
        <end position="356"/>
    </location>
    <ligand>
        <name>3'-phosphoadenylyl sulfate</name>
        <dbReference type="ChEBI" id="CHEBI:58339"/>
    </ligand>
</feature>
<dbReference type="InterPro" id="IPR027417">
    <property type="entry name" value="P-loop_NTPase"/>
</dbReference>
<dbReference type="Proteomes" id="UP000735302">
    <property type="component" value="Unassembled WGS sequence"/>
</dbReference>
<evidence type="ECO:0000259" key="7">
    <source>
        <dbReference type="Pfam" id="PF00685"/>
    </source>
</evidence>
<comment type="caution">
    <text evidence="8">The sequence shown here is derived from an EMBL/GenBank/DDBJ whole genome shotgun (WGS) entry which is preliminary data.</text>
</comment>
<dbReference type="Gene3D" id="3.40.50.300">
    <property type="entry name" value="P-loop containing nucleotide triphosphate hydrolases"/>
    <property type="match status" value="1"/>
</dbReference>
<dbReference type="InterPro" id="IPR037359">
    <property type="entry name" value="NST/OST"/>
</dbReference>
<feature type="active site" description="For sulfotransferase activity" evidence="3">
    <location>
        <position position="143"/>
    </location>
</feature>
<accession>A0AAV4DNB7</accession>
<keyword evidence="1" id="KW-0808">Transferase</keyword>
<sequence>MRHYVRLQVSSLVTLCLCLVLTSALLTSLLTMRFSAPLERMARGMLLPIKGEVTSSGSRHDARVESLYVEPHFSGEFRKIMTSQPRTAGQEGNRSVLIRHPKKNDLDPQPVKPRKRFPHAGNVTDEDQILSRAPKCILMGFAKCGTSALLEFLDLHPKIISLDWEPDYFCDRMYQKYDLKWYVKRMPPSLPDQITIEKSPCYIVEHDAHHRIHAFNSSLKVLVLVRDPVTRLMSEHAHYASCQRYWGKTTQSFENRFYNNFTGQFKTEMILKVGDYTPHFQHLLQVFPRDQILIVDGDKLITNPLSQLSRIETFLGLQHEISREDLYFDREKGFYCMHLRQTGERRCMGKSKGRQHEQVNDQFKKKLANFLKPYKEKFFELVGDKFNWM</sequence>
<dbReference type="PANTHER" id="PTHR10605:SF65">
    <property type="entry name" value="GH20068P"/>
    <property type="match status" value="1"/>
</dbReference>
<name>A0AAV4DNB7_9GAST</name>
<dbReference type="GO" id="GO:0008467">
    <property type="term" value="F:[heparan sulfate]-glucosamine 3-sulfotransferase activity"/>
    <property type="evidence" value="ECO:0007669"/>
    <property type="project" value="TreeGrafter"/>
</dbReference>
<keyword evidence="2" id="KW-0325">Glycoprotein</keyword>
<evidence type="ECO:0000256" key="3">
    <source>
        <dbReference type="PIRSR" id="PIRSR637359-1"/>
    </source>
</evidence>
<dbReference type="InterPro" id="IPR000863">
    <property type="entry name" value="Sulfotransferase_dom"/>
</dbReference>
<evidence type="ECO:0000256" key="2">
    <source>
        <dbReference type="ARBA" id="ARBA00023180"/>
    </source>
</evidence>
<evidence type="ECO:0000313" key="8">
    <source>
        <dbReference type="EMBL" id="GFO45828.1"/>
    </source>
</evidence>
<reference evidence="8 9" key="1">
    <citation type="journal article" date="2021" name="Elife">
        <title>Chloroplast acquisition without the gene transfer in kleptoplastic sea slugs, Plakobranchus ocellatus.</title>
        <authorList>
            <person name="Maeda T."/>
            <person name="Takahashi S."/>
            <person name="Yoshida T."/>
            <person name="Shimamura S."/>
            <person name="Takaki Y."/>
            <person name="Nagai Y."/>
            <person name="Toyoda A."/>
            <person name="Suzuki Y."/>
            <person name="Arimoto A."/>
            <person name="Ishii H."/>
            <person name="Satoh N."/>
            <person name="Nishiyama T."/>
            <person name="Hasebe M."/>
            <person name="Maruyama T."/>
            <person name="Minagawa J."/>
            <person name="Obokata J."/>
            <person name="Shigenobu S."/>
        </authorList>
    </citation>
    <scope>NUCLEOTIDE SEQUENCE [LARGE SCALE GENOMIC DNA]</scope>
</reference>
<evidence type="ECO:0000256" key="6">
    <source>
        <dbReference type="SAM" id="MobiDB-lite"/>
    </source>
</evidence>
<proteinExistence type="predicted"/>
<gene>
    <name evidence="8" type="ORF">PoB_007233300</name>
</gene>
<organism evidence="8 9">
    <name type="scientific">Plakobranchus ocellatus</name>
    <dbReference type="NCBI Taxonomy" id="259542"/>
    <lineage>
        <taxon>Eukaryota</taxon>
        <taxon>Metazoa</taxon>
        <taxon>Spiralia</taxon>
        <taxon>Lophotrochozoa</taxon>
        <taxon>Mollusca</taxon>
        <taxon>Gastropoda</taxon>
        <taxon>Heterobranchia</taxon>
        <taxon>Euthyneura</taxon>
        <taxon>Panpulmonata</taxon>
        <taxon>Sacoglossa</taxon>
        <taxon>Placobranchoidea</taxon>
        <taxon>Plakobranchidae</taxon>
        <taxon>Plakobranchus</taxon>
    </lineage>
</organism>
<keyword evidence="9" id="KW-1185">Reference proteome</keyword>
<dbReference type="PANTHER" id="PTHR10605">
    <property type="entry name" value="HEPARAN SULFATE SULFOTRANSFERASE"/>
    <property type="match status" value="1"/>
</dbReference>
<evidence type="ECO:0000256" key="4">
    <source>
        <dbReference type="PIRSR" id="PIRSR637359-2"/>
    </source>
</evidence>
<evidence type="ECO:0000256" key="1">
    <source>
        <dbReference type="ARBA" id="ARBA00022679"/>
    </source>
</evidence>
<dbReference type="EMBL" id="BLXT01008083">
    <property type="protein sequence ID" value="GFO45828.1"/>
    <property type="molecule type" value="Genomic_DNA"/>
</dbReference>
<evidence type="ECO:0000256" key="5">
    <source>
        <dbReference type="PIRSR" id="PIRSR637359-3"/>
    </source>
</evidence>
<feature type="binding site" evidence="4">
    <location>
        <position position="226"/>
    </location>
    <ligand>
        <name>3'-phosphoadenylyl sulfate</name>
        <dbReference type="ChEBI" id="CHEBI:58339"/>
    </ligand>
</feature>
<evidence type="ECO:0000313" key="9">
    <source>
        <dbReference type="Proteomes" id="UP000735302"/>
    </source>
</evidence>